<protein>
    <submittedName>
        <fullName evidence="1">Alpha-hemoglobin stabilizing protein</fullName>
    </submittedName>
</protein>
<dbReference type="EMBL" id="BK015374">
    <property type="protein sequence ID" value="DAE03793.1"/>
    <property type="molecule type" value="Genomic_DNA"/>
</dbReference>
<accession>A0A8S5PBP1</accession>
<reference evidence="1" key="1">
    <citation type="journal article" date="2021" name="Proc. Natl. Acad. Sci. U.S.A.">
        <title>A Catalog of Tens of Thousands of Viruses from Human Metagenomes Reveals Hidden Associations with Chronic Diseases.</title>
        <authorList>
            <person name="Tisza M.J."/>
            <person name="Buck C.B."/>
        </authorList>
    </citation>
    <scope>NUCLEOTIDE SEQUENCE</scope>
    <source>
        <strain evidence="1">Ct2Pw37</strain>
    </source>
</reference>
<sequence length="29" mass="3595">MKLDDWIQLYGEYYSSMKLEERGINNERI</sequence>
<name>A0A8S5PBP1_9CAUD</name>
<proteinExistence type="predicted"/>
<organism evidence="1">
    <name type="scientific">Myoviridae sp. ct2Pw37</name>
    <dbReference type="NCBI Taxonomy" id="2825021"/>
    <lineage>
        <taxon>Viruses</taxon>
        <taxon>Duplodnaviria</taxon>
        <taxon>Heunggongvirae</taxon>
        <taxon>Uroviricota</taxon>
        <taxon>Caudoviricetes</taxon>
    </lineage>
</organism>
<evidence type="ECO:0000313" key="1">
    <source>
        <dbReference type="EMBL" id="DAE03793.1"/>
    </source>
</evidence>